<protein>
    <submittedName>
        <fullName evidence="2">Uncharacterized protein</fullName>
    </submittedName>
</protein>
<evidence type="ECO:0000313" key="2">
    <source>
        <dbReference type="EMBL" id="EJK52537.1"/>
    </source>
</evidence>
<sequence>MKGGQTDMRERVYRPGRGPWHHNNGVGFGVSQAASTRTNCEIAGEYWGTAMVVEVATCVCGVPPLPMGHPSMGTTTDTSLWTLLGRLTLAILHAARKWKPSRRLIEESDNDQVSLP</sequence>
<dbReference type="EMBL" id="AGNL01039634">
    <property type="protein sequence ID" value="EJK52537.1"/>
    <property type="molecule type" value="Genomic_DNA"/>
</dbReference>
<organism evidence="2 3">
    <name type="scientific">Thalassiosira oceanica</name>
    <name type="common">Marine diatom</name>
    <dbReference type="NCBI Taxonomy" id="159749"/>
    <lineage>
        <taxon>Eukaryota</taxon>
        <taxon>Sar</taxon>
        <taxon>Stramenopiles</taxon>
        <taxon>Ochrophyta</taxon>
        <taxon>Bacillariophyta</taxon>
        <taxon>Coscinodiscophyceae</taxon>
        <taxon>Thalassiosirophycidae</taxon>
        <taxon>Thalassiosirales</taxon>
        <taxon>Thalassiosiraceae</taxon>
        <taxon>Thalassiosira</taxon>
    </lineage>
</organism>
<comment type="caution">
    <text evidence="2">The sequence shown here is derived from an EMBL/GenBank/DDBJ whole genome shotgun (WGS) entry which is preliminary data.</text>
</comment>
<dbReference type="AlphaFoldDB" id="K0S0W8"/>
<reference evidence="2 3" key="1">
    <citation type="journal article" date="2012" name="Genome Biol.">
        <title>Genome and low-iron response of an oceanic diatom adapted to chronic iron limitation.</title>
        <authorList>
            <person name="Lommer M."/>
            <person name="Specht M."/>
            <person name="Roy A.S."/>
            <person name="Kraemer L."/>
            <person name="Andreson R."/>
            <person name="Gutowska M.A."/>
            <person name="Wolf J."/>
            <person name="Bergner S.V."/>
            <person name="Schilhabel M.B."/>
            <person name="Klostermeier U.C."/>
            <person name="Beiko R.G."/>
            <person name="Rosenstiel P."/>
            <person name="Hippler M."/>
            <person name="Laroche J."/>
        </authorList>
    </citation>
    <scope>NUCLEOTIDE SEQUENCE [LARGE SCALE GENOMIC DNA]</scope>
    <source>
        <strain evidence="2 3">CCMP1005</strain>
    </source>
</reference>
<feature type="region of interest" description="Disordered" evidence="1">
    <location>
        <begin position="1"/>
        <end position="20"/>
    </location>
</feature>
<proteinExistence type="predicted"/>
<dbReference type="Proteomes" id="UP000266841">
    <property type="component" value="Unassembled WGS sequence"/>
</dbReference>
<evidence type="ECO:0000313" key="3">
    <source>
        <dbReference type="Proteomes" id="UP000266841"/>
    </source>
</evidence>
<keyword evidence="3" id="KW-1185">Reference proteome</keyword>
<gene>
    <name evidence="2" type="ORF">THAOC_28175</name>
</gene>
<accession>K0S0W8</accession>
<name>K0S0W8_THAOC</name>
<evidence type="ECO:0000256" key="1">
    <source>
        <dbReference type="SAM" id="MobiDB-lite"/>
    </source>
</evidence>